<dbReference type="PROSITE" id="PS51257">
    <property type="entry name" value="PROKAR_LIPOPROTEIN"/>
    <property type="match status" value="1"/>
</dbReference>
<protein>
    <submittedName>
        <fullName evidence="3">Uncharacterized protein</fullName>
    </submittedName>
</protein>
<evidence type="ECO:0000313" key="4">
    <source>
        <dbReference type="Proteomes" id="UP000317369"/>
    </source>
</evidence>
<sequence length="141" mass="15691" precursor="true">MNTPNRKSPFATLAAILLAPLFLFSLSCSSDATKQTRSDTVTQPSSDENQMNNDQSNGEQNFSETQGERDVVPNNYAYESQPPAIPDADTSNAPPYEGSKEPVPDEFPYNDYEPQSPDNTNSNSEPYQGEREIVPEDYPYQ</sequence>
<feature type="region of interest" description="Disordered" evidence="1">
    <location>
        <begin position="30"/>
        <end position="141"/>
    </location>
</feature>
<evidence type="ECO:0000313" key="3">
    <source>
        <dbReference type="EMBL" id="QDU35563.1"/>
    </source>
</evidence>
<keyword evidence="2" id="KW-0732">Signal</keyword>
<accession>A0A517YZG0</accession>
<dbReference type="EMBL" id="CP036425">
    <property type="protein sequence ID" value="QDU35563.1"/>
    <property type="molecule type" value="Genomic_DNA"/>
</dbReference>
<evidence type="ECO:0000256" key="2">
    <source>
        <dbReference type="SAM" id="SignalP"/>
    </source>
</evidence>
<evidence type="ECO:0000256" key="1">
    <source>
        <dbReference type="SAM" id="MobiDB-lite"/>
    </source>
</evidence>
<feature type="chain" id="PRO_5022233222" evidence="2">
    <location>
        <begin position="33"/>
        <end position="141"/>
    </location>
</feature>
<organism evidence="3 4">
    <name type="scientific">Poriferisphaera corsica</name>
    <dbReference type="NCBI Taxonomy" id="2528020"/>
    <lineage>
        <taxon>Bacteria</taxon>
        <taxon>Pseudomonadati</taxon>
        <taxon>Planctomycetota</taxon>
        <taxon>Phycisphaerae</taxon>
        <taxon>Phycisphaerales</taxon>
        <taxon>Phycisphaeraceae</taxon>
        <taxon>Poriferisphaera</taxon>
    </lineage>
</organism>
<dbReference type="RefSeq" id="WP_145081107.1">
    <property type="nucleotide sequence ID" value="NZ_CP036425.1"/>
</dbReference>
<reference evidence="3 4" key="1">
    <citation type="submission" date="2019-02" db="EMBL/GenBank/DDBJ databases">
        <title>Deep-cultivation of Planctomycetes and their phenomic and genomic characterization uncovers novel biology.</title>
        <authorList>
            <person name="Wiegand S."/>
            <person name="Jogler M."/>
            <person name="Boedeker C."/>
            <person name="Pinto D."/>
            <person name="Vollmers J."/>
            <person name="Rivas-Marin E."/>
            <person name="Kohn T."/>
            <person name="Peeters S.H."/>
            <person name="Heuer A."/>
            <person name="Rast P."/>
            <person name="Oberbeckmann S."/>
            <person name="Bunk B."/>
            <person name="Jeske O."/>
            <person name="Meyerdierks A."/>
            <person name="Storesund J.E."/>
            <person name="Kallscheuer N."/>
            <person name="Luecker S."/>
            <person name="Lage O.M."/>
            <person name="Pohl T."/>
            <person name="Merkel B.J."/>
            <person name="Hornburger P."/>
            <person name="Mueller R.-W."/>
            <person name="Bruemmer F."/>
            <person name="Labrenz M."/>
            <person name="Spormann A.M."/>
            <person name="Op den Camp H."/>
            <person name="Overmann J."/>
            <person name="Amann R."/>
            <person name="Jetten M.S.M."/>
            <person name="Mascher T."/>
            <person name="Medema M.H."/>
            <person name="Devos D.P."/>
            <person name="Kaster A.-K."/>
            <person name="Ovreas L."/>
            <person name="Rohde M."/>
            <person name="Galperin M.Y."/>
            <person name="Jogler C."/>
        </authorList>
    </citation>
    <scope>NUCLEOTIDE SEQUENCE [LARGE SCALE GENOMIC DNA]</scope>
    <source>
        <strain evidence="3 4">KS4</strain>
    </source>
</reference>
<dbReference type="KEGG" id="pcor:KS4_36460"/>
<feature type="compositionally biased region" description="Polar residues" evidence="1">
    <location>
        <begin position="116"/>
        <end position="126"/>
    </location>
</feature>
<name>A0A517YZG0_9BACT</name>
<feature type="compositionally biased region" description="Polar residues" evidence="1">
    <location>
        <begin position="31"/>
        <end position="65"/>
    </location>
</feature>
<gene>
    <name evidence="3" type="ORF">KS4_36460</name>
</gene>
<dbReference type="AlphaFoldDB" id="A0A517YZG0"/>
<keyword evidence="4" id="KW-1185">Reference proteome</keyword>
<dbReference type="Proteomes" id="UP000317369">
    <property type="component" value="Chromosome"/>
</dbReference>
<proteinExistence type="predicted"/>
<feature type="signal peptide" evidence="2">
    <location>
        <begin position="1"/>
        <end position="32"/>
    </location>
</feature>